<keyword evidence="2" id="KW-0805">Transcription regulation</keyword>
<dbReference type="CDD" id="cd06171">
    <property type="entry name" value="Sigma70_r4"/>
    <property type="match status" value="1"/>
</dbReference>
<reference evidence="6 7" key="2">
    <citation type="submission" date="2023-12" db="EMBL/GenBank/DDBJ databases">
        <title>Description of an unclassified Opitutus bacterium of Verrucomicrobiota.</title>
        <authorList>
            <person name="Zhang D.-F."/>
        </authorList>
    </citation>
    <scope>NUCLEOTIDE SEQUENCE [LARGE SCALE GENOMIC DNA]</scope>
    <source>
        <strain evidence="6 7">WL0086</strain>
    </source>
</reference>
<dbReference type="SUPFAM" id="SSF88659">
    <property type="entry name" value="Sigma3 and sigma4 domains of RNA polymerase sigma factors"/>
    <property type="match status" value="1"/>
</dbReference>
<evidence type="ECO:0000256" key="2">
    <source>
        <dbReference type="ARBA" id="ARBA00023015"/>
    </source>
</evidence>
<keyword evidence="4" id="KW-0804">Transcription</keyword>
<evidence type="ECO:0000256" key="3">
    <source>
        <dbReference type="ARBA" id="ARBA00023082"/>
    </source>
</evidence>
<dbReference type="Pfam" id="PF08281">
    <property type="entry name" value="Sigma70_r4_2"/>
    <property type="match status" value="1"/>
</dbReference>
<comment type="similarity">
    <text evidence="1">Belongs to the sigma-70 factor family. ECF subfamily.</text>
</comment>
<dbReference type="PANTHER" id="PTHR43133:SF63">
    <property type="entry name" value="RNA POLYMERASE SIGMA FACTOR FECI-RELATED"/>
    <property type="match status" value="1"/>
</dbReference>
<evidence type="ECO:0000313" key="7">
    <source>
        <dbReference type="Proteomes" id="UP000738431"/>
    </source>
</evidence>
<dbReference type="InterPro" id="IPR039425">
    <property type="entry name" value="RNA_pol_sigma-70-like"/>
</dbReference>
<name>A0ABZ1C639_9BACT</name>
<dbReference type="PRINTS" id="PR00038">
    <property type="entry name" value="HTHLUXR"/>
</dbReference>
<dbReference type="InterPro" id="IPR036388">
    <property type="entry name" value="WH-like_DNA-bd_sf"/>
</dbReference>
<accession>A0ABZ1C639</accession>
<proteinExistence type="inferred from homology"/>
<dbReference type="PANTHER" id="PTHR43133">
    <property type="entry name" value="RNA POLYMERASE ECF-TYPE SIGMA FACTO"/>
    <property type="match status" value="1"/>
</dbReference>
<dbReference type="Gene3D" id="1.10.10.10">
    <property type="entry name" value="Winged helix-like DNA-binding domain superfamily/Winged helix DNA-binding domain"/>
    <property type="match status" value="1"/>
</dbReference>
<feature type="domain" description="HTH luxR-type" evidence="5">
    <location>
        <begin position="130"/>
        <end position="188"/>
    </location>
</feature>
<dbReference type="EMBL" id="CP139781">
    <property type="protein sequence ID" value="WRQ85770.1"/>
    <property type="molecule type" value="Genomic_DNA"/>
</dbReference>
<dbReference type="InterPro" id="IPR007627">
    <property type="entry name" value="RNA_pol_sigma70_r2"/>
</dbReference>
<evidence type="ECO:0000256" key="1">
    <source>
        <dbReference type="ARBA" id="ARBA00010641"/>
    </source>
</evidence>
<dbReference type="RefSeq" id="WP_221032589.1">
    <property type="nucleotide sequence ID" value="NZ_CP139781.1"/>
</dbReference>
<dbReference type="InterPro" id="IPR014284">
    <property type="entry name" value="RNA_pol_sigma-70_dom"/>
</dbReference>
<sequence>MSSPSTTSSPALSERSAKHWFEQEVHPHGGQLKSWLSGSFPGVRSEVDDVVQESYLKIWKRQAVQPIASAKAFLFIAARNIAIDWLRRGRRSPIDLYADPDLGRAVVDDAPNAIEILSMHERYQLLVQAVAALPPRCREVVLWHKFRGLSQREVATKLQISERTVEVHVRNAVRHCETFLRGQGVCSLRD</sequence>
<organism evidence="6 7">
    <name type="scientific">Actomonas aquatica</name>
    <dbReference type="NCBI Taxonomy" id="2866162"/>
    <lineage>
        <taxon>Bacteria</taxon>
        <taxon>Pseudomonadati</taxon>
        <taxon>Verrucomicrobiota</taxon>
        <taxon>Opitutia</taxon>
        <taxon>Opitutales</taxon>
        <taxon>Opitutaceae</taxon>
        <taxon>Actomonas</taxon>
    </lineage>
</organism>
<dbReference type="NCBIfam" id="TIGR02937">
    <property type="entry name" value="sigma70-ECF"/>
    <property type="match status" value="1"/>
</dbReference>
<protein>
    <submittedName>
        <fullName evidence="6">RNA polymerase sigma factor</fullName>
    </submittedName>
</protein>
<dbReference type="InterPro" id="IPR013325">
    <property type="entry name" value="RNA_pol_sigma_r2"/>
</dbReference>
<dbReference type="SMART" id="SM00421">
    <property type="entry name" value="HTH_LUXR"/>
    <property type="match status" value="1"/>
</dbReference>
<dbReference type="SUPFAM" id="SSF88946">
    <property type="entry name" value="Sigma2 domain of RNA polymerase sigma factors"/>
    <property type="match status" value="1"/>
</dbReference>
<reference evidence="6 7" key="1">
    <citation type="submission" date="2021-08" db="EMBL/GenBank/DDBJ databases">
        <authorList>
            <person name="Zhang D."/>
            <person name="Zhang A."/>
            <person name="Wang L."/>
        </authorList>
    </citation>
    <scope>NUCLEOTIDE SEQUENCE [LARGE SCALE GENOMIC DNA]</scope>
    <source>
        <strain evidence="6 7">WL0086</strain>
    </source>
</reference>
<dbReference type="InterPro" id="IPR000792">
    <property type="entry name" value="Tscrpt_reg_LuxR_C"/>
</dbReference>
<keyword evidence="7" id="KW-1185">Reference proteome</keyword>
<dbReference type="Proteomes" id="UP000738431">
    <property type="component" value="Chromosome"/>
</dbReference>
<evidence type="ECO:0000313" key="6">
    <source>
        <dbReference type="EMBL" id="WRQ85770.1"/>
    </source>
</evidence>
<dbReference type="InterPro" id="IPR013324">
    <property type="entry name" value="RNA_pol_sigma_r3/r4-like"/>
</dbReference>
<gene>
    <name evidence="6" type="ORF">K1X11_013240</name>
</gene>
<dbReference type="Pfam" id="PF04542">
    <property type="entry name" value="Sigma70_r2"/>
    <property type="match status" value="1"/>
</dbReference>
<evidence type="ECO:0000256" key="4">
    <source>
        <dbReference type="ARBA" id="ARBA00023163"/>
    </source>
</evidence>
<dbReference type="InterPro" id="IPR013249">
    <property type="entry name" value="RNA_pol_sigma70_r4_t2"/>
</dbReference>
<dbReference type="Gene3D" id="1.10.1740.10">
    <property type="match status" value="1"/>
</dbReference>
<evidence type="ECO:0000259" key="5">
    <source>
        <dbReference type="SMART" id="SM00421"/>
    </source>
</evidence>
<keyword evidence="3" id="KW-0731">Sigma factor</keyword>